<evidence type="ECO:0000256" key="4">
    <source>
        <dbReference type="ARBA" id="ARBA00022989"/>
    </source>
</evidence>
<feature type="transmembrane region" description="Helical" evidence="7">
    <location>
        <begin position="6"/>
        <end position="25"/>
    </location>
</feature>
<keyword evidence="4 7" id="KW-1133">Transmembrane helix</keyword>
<dbReference type="GO" id="GO:0044781">
    <property type="term" value="P:bacterial-type flagellum organization"/>
    <property type="evidence" value="ECO:0007669"/>
    <property type="project" value="InterPro"/>
</dbReference>
<name>A0A931NDL5_9BURK</name>
<sequence length="109" mass="11585">MGNSFAPALWFLLVLAVIPLALWMFKRSPMGRLHGGSGLRMVGVLALGPQQKLITVAIGEGEQVRHLLLGVTPQSIQLLQELKPGEAPSPSEAPPTFGQLLARARGGQP</sequence>
<proteinExistence type="predicted"/>
<keyword evidence="2" id="KW-1003">Cell membrane</keyword>
<accession>A0A931NDL5</accession>
<reference evidence="8" key="1">
    <citation type="submission" date="2020-12" db="EMBL/GenBank/DDBJ databases">
        <title>The genome sequence of Inhella sp. 4Y17.</title>
        <authorList>
            <person name="Liu Y."/>
        </authorList>
    </citation>
    <scope>NUCLEOTIDE SEQUENCE</scope>
    <source>
        <strain evidence="8">4Y10</strain>
    </source>
</reference>
<dbReference type="Pfam" id="PF04347">
    <property type="entry name" value="FliO"/>
    <property type="match status" value="1"/>
</dbReference>
<protein>
    <submittedName>
        <fullName evidence="8">Flagellar biosynthetic protein FliO</fullName>
    </submittedName>
</protein>
<dbReference type="GO" id="GO:0016020">
    <property type="term" value="C:membrane"/>
    <property type="evidence" value="ECO:0007669"/>
    <property type="project" value="InterPro"/>
</dbReference>
<evidence type="ECO:0000256" key="5">
    <source>
        <dbReference type="ARBA" id="ARBA00023136"/>
    </source>
</evidence>
<evidence type="ECO:0000256" key="6">
    <source>
        <dbReference type="SAM" id="MobiDB-lite"/>
    </source>
</evidence>
<dbReference type="Proteomes" id="UP000620139">
    <property type="component" value="Unassembled WGS sequence"/>
</dbReference>
<feature type="region of interest" description="Disordered" evidence="6">
    <location>
        <begin position="83"/>
        <end position="109"/>
    </location>
</feature>
<keyword evidence="5 7" id="KW-0472">Membrane</keyword>
<dbReference type="InterPro" id="IPR022781">
    <property type="entry name" value="Flagellar_biosynth_FliO"/>
</dbReference>
<dbReference type="EMBL" id="JAEDAL010000002">
    <property type="protein sequence ID" value="MBH9552739.1"/>
    <property type="molecule type" value="Genomic_DNA"/>
</dbReference>
<gene>
    <name evidence="8" type="ORF">I7X43_07720</name>
</gene>
<keyword evidence="8" id="KW-0969">Cilium</keyword>
<keyword evidence="8" id="KW-0282">Flagellum</keyword>
<evidence type="ECO:0000256" key="7">
    <source>
        <dbReference type="SAM" id="Phobius"/>
    </source>
</evidence>
<keyword evidence="3 7" id="KW-0812">Transmembrane</keyword>
<comment type="caution">
    <text evidence="8">The sequence shown here is derived from an EMBL/GenBank/DDBJ whole genome shotgun (WGS) entry which is preliminary data.</text>
</comment>
<evidence type="ECO:0000256" key="1">
    <source>
        <dbReference type="ARBA" id="ARBA00004236"/>
    </source>
</evidence>
<evidence type="ECO:0000313" key="8">
    <source>
        <dbReference type="EMBL" id="MBH9552739.1"/>
    </source>
</evidence>
<comment type="subcellular location">
    <subcellularLocation>
        <location evidence="1">Cell membrane</location>
    </subcellularLocation>
</comment>
<evidence type="ECO:0000256" key="3">
    <source>
        <dbReference type="ARBA" id="ARBA00022692"/>
    </source>
</evidence>
<keyword evidence="9" id="KW-1185">Reference proteome</keyword>
<dbReference type="RefSeq" id="WP_198100323.1">
    <property type="nucleotide sequence ID" value="NZ_JAEDAL010000002.1"/>
</dbReference>
<evidence type="ECO:0000313" key="9">
    <source>
        <dbReference type="Proteomes" id="UP000620139"/>
    </source>
</evidence>
<organism evidence="8 9">
    <name type="scientific">Inhella gelatinilytica</name>
    <dbReference type="NCBI Taxonomy" id="2795030"/>
    <lineage>
        <taxon>Bacteria</taxon>
        <taxon>Pseudomonadati</taxon>
        <taxon>Pseudomonadota</taxon>
        <taxon>Betaproteobacteria</taxon>
        <taxon>Burkholderiales</taxon>
        <taxon>Sphaerotilaceae</taxon>
        <taxon>Inhella</taxon>
    </lineage>
</organism>
<keyword evidence="8" id="KW-0966">Cell projection</keyword>
<evidence type="ECO:0000256" key="2">
    <source>
        <dbReference type="ARBA" id="ARBA00022475"/>
    </source>
</evidence>
<dbReference type="AlphaFoldDB" id="A0A931NDL5"/>